<evidence type="ECO:0000313" key="9">
    <source>
        <dbReference type="Proteomes" id="UP000287171"/>
    </source>
</evidence>
<dbReference type="InterPro" id="IPR002792">
    <property type="entry name" value="TRAM_dom"/>
</dbReference>
<dbReference type="PANTHER" id="PTHR11603">
    <property type="entry name" value="AAA FAMILY ATPASE"/>
    <property type="match status" value="1"/>
</dbReference>
<feature type="region of interest" description="Disordered" evidence="5">
    <location>
        <begin position="379"/>
        <end position="399"/>
    </location>
</feature>
<dbReference type="EMBL" id="BIFT01000001">
    <property type="protein sequence ID" value="GCE27749.1"/>
    <property type="molecule type" value="Genomic_DNA"/>
</dbReference>
<dbReference type="PROSITE" id="PS50926">
    <property type="entry name" value="TRAM"/>
    <property type="match status" value="1"/>
</dbReference>
<feature type="transmembrane region" description="Helical" evidence="6">
    <location>
        <begin position="118"/>
        <end position="137"/>
    </location>
</feature>
<gene>
    <name evidence="8" type="ORF">KDA_32330</name>
</gene>
<keyword evidence="2" id="KW-0540">Nuclease</keyword>
<comment type="cofactor">
    <cofactor evidence="1">
        <name>Mg(2+)</name>
        <dbReference type="ChEBI" id="CHEBI:18420"/>
    </cofactor>
</comment>
<sequence length="399" mass="43259">MLALEDAGMSVNTVTRIIGALVAIGAAISISLYRSATLTTLPLPVPWTIAIIATVSAIAAFIITPYITVIPYQWISHKIRAASASDLVAAAIGLAIGLILAVLLAIPLQYLPFGLGQISPFLGAVIFGYIGLTTAVLRKSDIAHLFQSTVARRRDRDRDEDRDRGKKRDQEKEATPAVPTGPVLPILLDTSTIIDGRIADISQTGFIVGTLVVPRFVLNELQRIADSADTMRRNRGRRGLEILNRLQKDATVPIEIVDTDVEGIADVDGKLVKMARDQHCPIITNDFNLNRVAELQGVKVLNINELANAIKPVLLPGEDIHIKIMQDGKELGQGVGYLDDGTMIVVENGRQFMNVMIEVTVTRVLQTVAGRMIFAHPKQQLNASNPAPAPQSSLKQRQA</sequence>
<evidence type="ECO:0000256" key="4">
    <source>
        <dbReference type="ARBA" id="ARBA00022842"/>
    </source>
</evidence>
<keyword evidence="3" id="KW-0378">Hydrolase</keyword>
<dbReference type="PANTHER" id="PTHR11603:SF147">
    <property type="entry name" value="MEMBRANE PROTEIN"/>
    <property type="match status" value="1"/>
</dbReference>
<dbReference type="SUPFAM" id="SSF88723">
    <property type="entry name" value="PIN domain-like"/>
    <property type="match status" value="1"/>
</dbReference>
<dbReference type="Proteomes" id="UP000287171">
    <property type="component" value="Unassembled WGS sequence"/>
</dbReference>
<organism evidence="8 9">
    <name type="scientific">Dictyobacter alpinus</name>
    <dbReference type="NCBI Taxonomy" id="2014873"/>
    <lineage>
        <taxon>Bacteria</taxon>
        <taxon>Bacillati</taxon>
        <taxon>Chloroflexota</taxon>
        <taxon>Ktedonobacteria</taxon>
        <taxon>Ktedonobacterales</taxon>
        <taxon>Dictyobacteraceae</taxon>
        <taxon>Dictyobacter</taxon>
    </lineage>
</organism>
<feature type="compositionally biased region" description="Basic and acidic residues" evidence="5">
    <location>
        <begin position="154"/>
        <end position="174"/>
    </location>
</feature>
<keyword evidence="6" id="KW-1133">Transmembrane helix</keyword>
<feature type="domain" description="TRAM" evidence="7">
    <location>
        <begin position="313"/>
        <end position="374"/>
    </location>
</feature>
<evidence type="ECO:0000256" key="2">
    <source>
        <dbReference type="ARBA" id="ARBA00022722"/>
    </source>
</evidence>
<feature type="transmembrane region" description="Helical" evidence="6">
    <location>
        <begin position="45"/>
        <end position="67"/>
    </location>
</feature>
<dbReference type="SMART" id="SM00670">
    <property type="entry name" value="PINc"/>
    <property type="match status" value="1"/>
</dbReference>
<feature type="transmembrane region" description="Helical" evidence="6">
    <location>
        <begin position="87"/>
        <end position="106"/>
    </location>
</feature>
<evidence type="ECO:0000313" key="8">
    <source>
        <dbReference type="EMBL" id="GCE27749.1"/>
    </source>
</evidence>
<dbReference type="Gene3D" id="3.40.50.1010">
    <property type="entry name" value="5'-nuclease"/>
    <property type="match status" value="1"/>
</dbReference>
<feature type="transmembrane region" description="Helical" evidence="6">
    <location>
        <begin position="14"/>
        <end position="33"/>
    </location>
</feature>
<protein>
    <submittedName>
        <fullName evidence="8">PIN/TRAM domain-containing protein</fullName>
    </submittedName>
</protein>
<proteinExistence type="predicted"/>
<accession>A0A402B8U5</accession>
<evidence type="ECO:0000256" key="1">
    <source>
        <dbReference type="ARBA" id="ARBA00001946"/>
    </source>
</evidence>
<reference evidence="9" key="1">
    <citation type="submission" date="2018-12" db="EMBL/GenBank/DDBJ databases">
        <title>Tengunoibacter tsumagoiensis gen. nov., sp. nov., Dictyobacter kobayashii sp. nov., D. alpinus sp. nov., and D. joshuensis sp. nov. and description of Dictyobacteraceae fam. nov. within the order Ktedonobacterales isolated from Tengu-no-mugimeshi.</title>
        <authorList>
            <person name="Wang C.M."/>
            <person name="Zheng Y."/>
            <person name="Sakai Y."/>
            <person name="Toyoda A."/>
            <person name="Minakuchi Y."/>
            <person name="Abe K."/>
            <person name="Yokota A."/>
            <person name="Yabe S."/>
        </authorList>
    </citation>
    <scope>NUCLEOTIDE SEQUENCE [LARGE SCALE GENOMIC DNA]</scope>
    <source>
        <strain evidence="9">Uno16</strain>
    </source>
</reference>
<dbReference type="InterPro" id="IPR029060">
    <property type="entry name" value="PIN-like_dom_sf"/>
</dbReference>
<name>A0A402B8U5_9CHLR</name>
<keyword evidence="6" id="KW-0472">Membrane</keyword>
<dbReference type="GO" id="GO:0016787">
    <property type="term" value="F:hydrolase activity"/>
    <property type="evidence" value="ECO:0007669"/>
    <property type="project" value="UniProtKB-KW"/>
</dbReference>
<dbReference type="AlphaFoldDB" id="A0A402B8U5"/>
<keyword evidence="9" id="KW-1185">Reference proteome</keyword>
<dbReference type="InterPro" id="IPR002716">
    <property type="entry name" value="PIN_dom"/>
</dbReference>
<dbReference type="GO" id="GO:0004518">
    <property type="term" value="F:nuclease activity"/>
    <property type="evidence" value="ECO:0007669"/>
    <property type="project" value="UniProtKB-KW"/>
</dbReference>
<feature type="region of interest" description="Disordered" evidence="5">
    <location>
        <begin position="154"/>
        <end position="181"/>
    </location>
</feature>
<evidence type="ECO:0000256" key="6">
    <source>
        <dbReference type="SAM" id="Phobius"/>
    </source>
</evidence>
<evidence type="ECO:0000256" key="5">
    <source>
        <dbReference type="SAM" id="MobiDB-lite"/>
    </source>
</evidence>
<keyword evidence="4" id="KW-0460">Magnesium</keyword>
<keyword evidence="6" id="KW-0812">Transmembrane</keyword>
<evidence type="ECO:0000259" key="7">
    <source>
        <dbReference type="PROSITE" id="PS50926"/>
    </source>
</evidence>
<evidence type="ECO:0000256" key="3">
    <source>
        <dbReference type="ARBA" id="ARBA00022801"/>
    </source>
</evidence>
<comment type="caution">
    <text evidence="8">The sequence shown here is derived from an EMBL/GenBank/DDBJ whole genome shotgun (WGS) entry which is preliminary data.</text>
</comment>
<dbReference type="CDD" id="cd09877">
    <property type="entry name" value="PIN_YacL-like"/>
    <property type="match status" value="1"/>
</dbReference>
<dbReference type="InterPro" id="IPR052041">
    <property type="entry name" value="Nucleic_acid_metab_PIN/TRAM"/>
</dbReference>